<evidence type="ECO:0000259" key="1">
    <source>
        <dbReference type="Pfam" id="PF07693"/>
    </source>
</evidence>
<name>A0AAE3KML9_9CYAN</name>
<reference evidence="2" key="1">
    <citation type="submission" date="2022-06" db="EMBL/GenBank/DDBJ databases">
        <title>New cyanobacteria of genus Symplocastrum in benthos of Lake Baikal.</title>
        <authorList>
            <person name="Sorokovikova E."/>
            <person name="Tikhonova I."/>
            <person name="Krasnopeev A."/>
            <person name="Evseev P."/>
            <person name="Gladkikh A."/>
            <person name="Belykh O."/>
        </authorList>
    </citation>
    <scope>NUCLEOTIDE SEQUENCE</scope>
    <source>
        <strain evidence="2">BBK-W-15</strain>
    </source>
</reference>
<evidence type="ECO:0000313" key="3">
    <source>
        <dbReference type="Proteomes" id="UP001204953"/>
    </source>
</evidence>
<keyword evidence="3" id="KW-1185">Reference proteome</keyword>
<dbReference type="RefSeq" id="WP_254011731.1">
    <property type="nucleotide sequence ID" value="NZ_JAMZMM010000083.1"/>
</dbReference>
<dbReference type="GO" id="GO:0005524">
    <property type="term" value="F:ATP binding"/>
    <property type="evidence" value="ECO:0007669"/>
    <property type="project" value="UniProtKB-KW"/>
</dbReference>
<organism evidence="2 3">
    <name type="scientific">Limnofasciculus baicalensis BBK-W-15</name>
    <dbReference type="NCBI Taxonomy" id="2699891"/>
    <lineage>
        <taxon>Bacteria</taxon>
        <taxon>Bacillati</taxon>
        <taxon>Cyanobacteriota</taxon>
        <taxon>Cyanophyceae</taxon>
        <taxon>Coleofasciculales</taxon>
        <taxon>Coleofasciculaceae</taxon>
        <taxon>Limnofasciculus</taxon>
        <taxon>Limnofasciculus baicalensis</taxon>
    </lineage>
</organism>
<gene>
    <name evidence="2" type="ORF">NJ959_10780</name>
</gene>
<dbReference type="Gene3D" id="3.40.50.300">
    <property type="entry name" value="P-loop containing nucleotide triphosphate hydrolases"/>
    <property type="match status" value="1"/>
</dbReference>
<dbReference type="InterPro" id="IPR011646">
    <property type="entry name" value="KAP_P-loop"/>
</dbReference>
<accession>A0AAE3KML9</accession>
<feature type="domain" description="KAP NTPase" evidence="1">
    <location>
        <begin position="39"/>
        <end position="238"/>
    </location>
</feature>
<keyword evidence="2" id="KW-0067">ATP-binding</keyword>
<dbReference type="Proteomes" id="UP001204953">
    <property type="component" value="Unassembled WGS sequence"/>
</dbReference>
<comment type="caution">
    <text evidence="2">The sequence shown here is derived from an EMBL/GenBank/DDBJ whole genome shotgun (WGS) entry which is preliminary data.</text>
</comment>
<sequence length="461" mass="52384">MNLDLDRFFAACNPSKTLNMGSSEDRKYYIDFATVRSEKVIDKLKRTITRLSPNQPTCQLFTGHIGCGKSTELSRLEVELKDAGFHVVYFQVTDDLDVADVDITDILLAIAHQVSESLQKSQIRLQPQGFKSFLKNIANVLDIDISAEANVPGIGTVKASQEGVEFSLPAEIAKITVKAKNSPQVRSRLRQHVEPQTNQILRLINEEIIDVATEQLKEGGKKGLVVIVDNLDRVQNKITAASSKPLDEYLFVDRGEDLRQINCHLVYTLPLSLIFSNAREPLKNRLGNGNSPIVLPMVPVQLRDGTDHPEGMALLRQMVLARAFPNVTKEKRLNLVTDLFDNLDTLNRLCRINGGHVRHLMGMLYGCIQEEDPPISRSVLENVIRKERDSLLAAIDEEEWELLFQVVKEQRVKGDLEYQTLLQTLFVFEYHDERGIWFNLNPLLFETDKYKLWKQDRSPSH</sequence>
<protein>
    <submittedName>
        <fullName evidence="2">ATP-binding protein</fullName>
    </submittedName>
</protein>
<dbReference type="AlphaFoldDB" id="A0AAE3KML9"/>
<proteinExistence type="predicted"/>
<dbReference type="Pfam" id="PF07693">
    <property type="entry name" value="KAP_NTPase"/>
    <property type="match status" value="1"/>
</dbReference>
<evidence type="ECO:0000313" key="2">
    <source>
        <dbReference type="EMBL" id="MCP2728941.1"/>
    </source>
</evidence>
<keyword evidence="2" id="KW-0547">Nucleotide-binding</keyword>
<dbReference type="InterPro" id="IPR027417">
    <property type="entry name" value="P-loop_NTPase"/>
</dbReference>
<dbReference type="EMBL" id="JAMZMM010000083">
    <property type="protein sequence ID" value="MCP2728941.1"/>
    <property type="molecule type" value="Genomic_DNA"/>
</dbReference>
<dbReference type="SUPFAM" id="SSF52540">
    <property type="entry name" value="P-loop containing nucleoside triphosphate hydrolases"/>
    <property type="match status" value="1"/>
</dbReference>